<reference evidence="4 5" key="1">
    <citation type="submission" date="2016-12" db="EMBL/GenBank/DDBJ databases">
        <title>Draft genome sequence of Fusarium oxysporum causing rot on Narcissus.</title>
        <authorList>
            <person name="Armitage A.D."/>
            <person name="Taylor A."/>
            <person name="Clarkson J.P."/>
            <person name="Harrison R.J."/>
            <person name="Jackson A.C."/>
        </authorList>
    </citation>
    <scope>NUCLEOTIDE SEQUENCE [LARGE SCALE GENOMIC DNA]</scope>
    <source>
        <strain evidence="4 5">N139</strain>
    </source>
</reference>
<evidence type="ECO:0000313" key="4">
    <source>
        <dbReference type="EMBL" id="RYC81533.1"/>
    </source>
</evidence>
<comment type="caution">
    <text evidence="4">The sequence shown here is derived from an EMBL/GenBank/DDBJ whole genome shotgun (WGS) entry which is preliminary data.</text>
</comment>
<proteinExistence type="inferred from homology"/>
<protein>
    <recommendedName>
        <fullName evidence="3">NmrA-like domain-containing protein</fullName>
    </recommendedName>
</protein>
<gene>
    <name evidence="4" type="ORF">BFJ63_vAg15580</name>
</gene>
<organism evidence="4 5">
    <name type="scientific">Fusarium oxysporum f. sp. narcissi</name>
    <dbReference type="NCBI Taxonomy" id="451672"/>
    <lineage>
        <taxon>Eukaryota</taxon>
        <taxon>Fungi</taxon>
        <taxon>Dikarya</taxon>
        <taxon>Ascomycota</taxon>
        <taxon>Pezizomycotina</taxon>
        <taxon>Sordariomycetes</taxon>
        <taxon>Hypocreomycetidae</taxon>
        <taxon>Hypocreales</taxon>
        <taxon>Nectriaceae</taxon>
        <taxon>Fusarium</taxon>
        <taxon>Fusarium oxysporum species complex</taxon>
    </lineage>
</organism>
<dbReference type="PANTHER" id="PTHR42748">
    <property type="entry name" value="NITROGEN METABOLITE REPRESSION PROTEIN NMRA FAMILY MEMBER"/>
    <property type="match status" value="1"/>
</dbReference>
<dbReference type="InterPro" id="IPR008030">
    <property type="entry name" value="NmrA-like"/>
</dbReference>
<keyword evidence="2" id="KW-0521">NADP</keyword>
<dbReference type="Proteomes" id="UP000290540">
    <property type="component" value="Unassembled WGS sequence"/>
</dbReference>
<dbReference type="GO" id="GO:0005634">
    <property type="term" value="C:nucleus"/>
    <property type="evidence" value="ECO:0007669"/>
    <property type="project" value="TreeGrafter"/>
</dbReference>
<dbReference type="Pfam" id="PF05368">
    <property type="entry name" value="NmrA"/>
    <property type="match status" value="1"/>
</dbReference>
<accession>A0A4Q2VBK3</accession>
<evidence type="ECO:0000256" key="2">
    <source>
        <dbReference type="ARBA" id="ARBA00022857"/>
    </source>
</evidence>
<dbReference type="PANTHER" id="PTHR42748:SF31">
    <property type="entry name" value="NMRA-LIKE DOMAIN-CONTAINING PROTEIN-RELATED"/>
    <property type="match status" value="1"/>
</dbReference>
<dbReference type="InterPro" id="IPR036291">
    <property type="entry name" value="NAD(P)-bd_dom_sf"/>
</dbReference>
<dbReference type="Gene3D" id="3.40.50.720">
    <property type="entry name" value="NAD(P)-binding Rossmann-like Domain"/>
    <property type="match status" value="2"/>
</dbReference>
<evidence type="ECO:0000256" key="1">
    <source>
        <dbReference type="ARBA" id="ARBA00006328"/>
    </source>
</evidence>
<sequence length="255" mass="28298">MSNKKIIAVIGSTGSQGGSVVDIFLNDPVLNKEWAVHTITRDLSKEKAKKLVERGAKAVAEAGVSHFMFSSLLDVKKLTNGKLPHVYHFDGKARIEEYAREGGVPSSFFLPGLYLQSVVDFFRQNEGAWVFAVPMPESAPIPIFDVRDTGIWVKTIVLKKDQLLGKRVLGSTRYTTPLEVVDAFKTAFPEAGENAGFYSLPHDAFLRGVKESMGAPDWVAEEVLENMRLVAEGGYFAFEPLDDSHPRWWVTSRPP</sequence>
<name>A0A4Q2VBK3_FUSOX</name>
<feature type="domain" description="NmrA-like" evidence="3">
    <location>
        <begin position="56"/>
        <end position="245"/>
    </location>
</feature>
<comment type="similarity">
    <text evidence="1">Belongs to the NmrA-type oxidoreductase family.</text>
</comment>
<dbReference type="InterPro" id="IPR051164">
    <property type="entry name" value="NmrA-like_oxidored"/>
</dbReference>
<evidence type="ECO:0000259" key="3">
    <source>
        <dbReference type="Pfam" id="PF05368"/>
    </source>
</evidence>
<dbReference type="SUPFAM" id="SSF51735">
    <property type="entry name" value="NAD(P)-binding Rossmann-fold domains"/>
    <property type="match status" value="1"/>
</dbReference>
<evidence type="ECO:0000313" key="5">
    <source>
        <dbReference type="Proteomes" id="UP000290540"/>
    </source>
</evidence>
<dbReference type="AlphaFoldDB" id="A0A4Q2VBK3"/>
<dbReference type="EMBL" id="MQTW01000239">
    <property type="protein sequence ID" value="RYC81533.1"/>
    <property type="molecule type" value="Genomic_DNA"/>
</dbReference>